<evidence type="ECO:0000256" key="15">
    <source>
        <dbReference type="HAMAP-Rule" id="MF_00114"/>
    </source>
</evidence>
<dbReference type="NCBIfam" id="TIGR00126">
    <property type="entry name" value="deoC"/>
    <property type="match status" value="1"/>
</dbReference>
<dbReference type="HAMAP" id="MF_00114">
    <property type="entry name" value="DeoC_type1"/>
    <property type="match status" value="1"/>
</dbReference>
<dbReference type="RefSeq" id="WP_002571458.1">
    <property type="nucleotide sequence ID" value="NZ_KB851149.1"/>
</dbReference>
<comment type="similarity">
    <text evidence="1 15">Belongs to the DeoC/FbaB aldolase family. DeoC type 1 subfamily.</text>
</comment>
<dbReference type="PANTHER" id="PTHR10584">
    <property type="entry name" value="SUGAR KINASE"/>
    <property type="match status" value="1"/>
</dbReference>
<dbReference type="GO" id="GO:0046872">
    <property type="term" value="F:metal ion binding"/>
    <property type="evidence" value="ECO:0007669"/>
    <property type="project" value="UniProtKB-KW"/>
</dbReference>
<comment type="activity regulation">
    <text evidence="16">Activated by a monovalent cation that binds near, but not in, the active site. The most likely occupant of the site in vivo is potassium. Ion binding induces a conformational change that may alter substrate affinity.</text>
</comment>
<proteinExistence type="inferred from homology"/>
<dbReference type="GO" id="GO:0019303">
    <property type="term" value="P:D-ribose catabolic process"/>
    <property type="evidence" value="ECO:0007669"/>
    <property type="project" value="UniProtKB-UniRule"/>
</dbReference>
<evidence type="ECO:0000256" key="16">
    <source>
        <dbReference type="HAMAP-Rule" id="MF_01987"/>
    </source>
</evidence>
<dbReference type="UniPathway" id="UPA00916">
    <property type="reaction ID" value="UER00889"/>
</dbReference>
<keyword evidence="6 16" id="KW-0418">Kinase</keyword>
<dbReference type="Pfam" id="PF01791">
    <property type="entry name" value="DeoC"/>
    <property type="match status" value="1"/>
</dbReference>
<comment type="cofactor">
    <cofactor evidence="16">
        <name>Mg(2+)</name>
        <dbReference type="ChEBI" id="CHEBI:18420"/>
    </cofactor>
    <text evidence="16">Requires a divalent cation, most likely magnesium in vivo, as an electrophilic catalyst to aid phosphoryl group transfer. It is the chelate of the metal and the nucleotide that is the actual substrate.</text>
</comment>
<feature type="binding site" evidence="16">
    <location>
        <begin position="14"/>
        <end position="16"/>
    </location>
    <ligand>
        <name>substrate</name>
    </ligand>
</feature>
<dbReference type="PATRIC" id="fig|997897.5.peg.1265"/>
<feature type="binding site" evidence="16">
    <location>
        <position position="258"/>
    </location>
    <ligand>
        <name>substrate</name>
    </ligand>
</feature>
<keyword evidence="12 16" id="KW-0119">Carbohydrate metabolism</keyword>
<evidence type="ECO:0000256" key="2">
    <source>
        <dbReference type="ARBA" id="ARBA00022490"/>
    </source>
</evidence>
<feature type="domain" description="Carbohydrate kinase PfkB" evidence="17">
    <location>
        <begin position="4"/>
        <end position="299"/>
    </location>
</feature>
<comment type="catalytic activity">
    <reaction evidence="13 15">
        <text>2-deoxy-D-ribose 5-phosphate = D-glyceraldehyde 3-phosphate + acetaldehyde</text>
        <dbReference type="Rhea" id="RHEA:12821"/>
        <dbReference type="ChEBI" id="CHEBI:15343"/>
        <dbReference type="ChEBI" id="CHEBI:59776"/>
        <dbReference type="ChEBI" id="CHEBI:62877"/>
        <dbReference type="EC" id="4.1.2.4"/>
    </reaction>
</comment>
<name>N9ZPS2_9FIRM</name>
<feature type="active site" description="Proton acceptor" evidence="16">
    <location>
        <position position="258"/>
    </location>
</feature>
<comment type="subcellular location">
    <subcellularLocation>
        <location evidence="15">Cytoplasm</location>
    </subcellularLocation>
</comment>
<accession>N9ZPS2</accession>
<evidence type="ECO:0000256" key="13">
    <source>
        <dbReference type="ARBA" id="ARBA00048791"/>
    </source>
</evidence>
<dbReference type="PRINTS" id="PR00990">
    <property type="entry name" value="RIBOKINASE"/>
</dbReference>
<evidence type="ECO:0000256" key="8">
    <source>
        <dbReference type="ARBA" id="ARBA00022842"/>
    </source>
</evidence>
<evidence type="ECO:0000256" key="4">
    <source>
        <dbReference type="ARBA" id="ARBA00022723"/>
    </source>
</evidence>
<dbReference type="InterPro" id="IPR011343">
    <property type="entry name" value="DeoC"/>
</dbReference>
<feature type="active site" description="Proton donor/acceptor" evidence="15">
    <location>
        <position position="408"/>
    </location>
</feature>
<keyword evidence="3 16" id="KW-0808">Transferase</keyword>
<dbReference type="EMBL" id="AGYG01000009">
    <property type="protein sequence ID" value="ENZ41811.1"/>
    <property type="molecule type" value="Genomic_DNA"/>
</dbReference>
<feature type="binding site" evidence="16">
    <location>
        <position position="293"/>
    </location>
    <ligand>
        <name>K(+)</name>
        <dbReference type="ChEBI" id="CHEBI:29103"/>
    </ligand>
</feature>
<comment type="caution">
    <text evidence="18">The sequence shown here is derived from an EMBL/GenBank/DDBJ whole genome shotgun (WGS) entry which is preliminary data.</text>
</comment>
<feature type="binding site" evidence="16">
    <location>
        <position position="252"/>
    </location>
    <ligand>
        <name>K(+)</name>
        <dbReference type="ChEBI" id="CHEBI:29103"/>
    </ligand>
</feature>
<dbReference type="CDD" id="cd00959">
    <property type="entry name" value="DeoC"/>
    <property type="match status" value="1"/>
</dbReference>
<evidence type="ECO:0000256" key="1">
    <source>
        <dbReference type="ARBA" id="ARBA00010936"/>
    </source>
</evidence>
<keyword evidence="11 15" id="KW-0704">Schiff base</keyword>
<evidence type="ECO:0000256" key="11">
    <source>
        <dbReference type="ARBA" id="ARBA00023270"/>
    </source>
</evidence>
<keyword evidence="5 16" id="KW-0547">Nucleotide-binding</keyword>
<dbReference type="GO" id="GO:0004139">
    <property type="term" value="F:deoxyribose-phosphate aldolase activity"/>
    <property type="evidence" value="ECO:0007669"/>
    <property type="project" value="UniProtKB-UniRule"/>
</dbReference>
<dbReference type="SUPFAM" id="SSF53613">
    <property type="entry name" value="Ribokinase-like"/>
    <property type="match status" value="1"/>
</dbReference>
<dbReference type="HOGENOM" id="CLU_497580_0_0_9"/>
<feature type="binding site" evidence="16">
    <location>
        <position position="291"/>
    </location>
    <ligand>
        <name>K(+)</name>
        <dbReference type="ChEBI" id="CHEBI:29103"/>
    </ligand>
</feature>
<dbReference type="HAMAP" id="MF_01987">
    <property type="entry name" value="Ribokinase"/>
    <property type="match status" value="1"/>
</dbReference>
<evidence type="ECO:0000256" key="5">
    <source>
        <dbReference type="ARBA" id="ARBA00022741"/>
    </source>
</evidence>
<dbReference type="SMART" id="SM01133">
    <property type="entry name" value="DeoC"/>
    <property type="match status" value="1"/>
</dbReference>
<feature type="binding site" evidence="16">
    <location>
        <begin position="42"/>
        <end position="46"/>
    </location>
    <ligand>
        <name>substrate</name>
    </ligand>
</feature>
<keyword evidence="2 15" id="KW-0963">Cytoplasm</keyword>
<feature type="binding site" evidence="16">
    <location>
        <begin position="257"/>
        <end position="258"/>
    </location>
    <ligand>
        <name>ATP</name>
        <dbReference type="ChEBI" id="CHEBI:30616"/>
    </ligand>
</feature>
<evidence type="ECO:0000256" key="6">
    <source>
        <dbReference type="ARBA" id="ARBA00022777"/>
    </source>
</evidence>
<keyword evidence="4 16" id="KW-0479">Metal-binding</keyword>
<comment type="caution">
    <text evidence="16">Lacks conserved residue(s) required for the propagation of feature annotation.</text>
</comment>
<evidence type="ECO:0000313" key="19">
    <source>
        <dbReference type="Proteomes" id="UP000013041"/>
    </source>
</evidence>
<feature type="binding site" evidence="16">
    <location>
        <position position="288"/>
    </location>
    <ligand>
        <name>K(+)</name>
        <dbReference type="ChEBI" id="CHEBI:29103"/>
    </ligand>
</feature>
<dbReference type="AlphaFoldDB" id="N9ZPS2"/>
<comment type="function">
    <text evidence="16">Catalyzes the phosphorylation of ribose at O-5 in a reaction requiring ATP and magnesium. The resulting D-ribose-5-phosphate can then be used either for sythesis of nucleotides, histidine, and tryptophan, or as a component of the pentose phosphate pathway.</text>
</comment>
<evidence type="ECO:0000256" key="7">
    <source>
        <dbReference type="ARBA" id="ARBA00022840"/>
    </source>
</evidence>
<dbReference type="GO" id="GO:0005829">
    <property type="term" value="C:cytosol"/>
    <property type="evidence" value="ECO:0007669"/>
    <property type="project" value="TreeGrafter"/>
</dbReference>
<dbReference type="EC" id="2.7.1.15" evidence="16"/>
<feature type="binding site" evidence="16">
    <location>
        <position position="254"/>
    </location>
    <ligand>
        <name>K(+)</name>
        <dbReference type="ChEBI" id="CHEBI:29103"/>
    </ligand>
</feature>
<evidence type="ECO:0000256" key="10">
    <source>
        <dbReference type="ARBA" id="ARBA00023239"/>
    </source>
</evidence>
<dbReference type="PANTHER" id="PTHR10584:SF166">
    <property type="entry name" value="RIBOKINASE"/>
    <property type="match status" value="1"/>
</dbReference>
<dbReference type="UniPathway" id="UPA00002">
    <property type="reaction ID" value="UER00468"/>
</dbReference>
<comment type="subunit">
    <text evidence="16">Homodimer.</text>
</comment>
<dbReference type="InterPro" id="IPR029056">
    <property type="entry name" value="Ribokinase-like"/>
</dbReference>
<feature type="binding site" evidence="16">
    <location>
        <position position="297"/>
    </location>
    <ligand>
        <name>K(+)</name>
        <dbReference type="ChEBI" id="CHEBI:29103"/>
    </ligand>
</feature>
<dbReference type="EC" id="4.1.2.4" evidence="15"/>
<reference evidence="18 19" key="1">
    <citation type="submission" date="2013-01" db="EMBL/GenBank/DDBJ databases">
        <title>The Genome Sequence of Clostridium bolteae 90B8.</title>
        <authorList>
            <consortium name="The Broad Institute Genome Sequencing Platform"/>
            <person name="Earl A."/>
            <person name="Ward D."/>
            <person name="Feldgarden M."/>
            <person name="Gevers D."/>
            <person name="Courvalin P."/>
            <person name="Lambert T."/>
            <person name="Walker B."/>
            <person name="Young S.K."/>
            <person name="Zeng Q."/>
            <person name="Gargeya S."/>
            <person name="Fitzgerald M."/>
            <person name="Haas B."/>
            <person name="Abouelleil A."/>
            <person name="Alvarado L."/>
            <person name="Arachchi H.M."/>
            <person name="Berlin A.M."/>
            <person name="Chapman S.B."/>
            <person name="Dewar J."/>
            <person name="Goldberg J."/>
            <person name="Griggs A."/>
            <person name="Gujja S."/>
            <person name="Hansen M."/>
            <person name="Howarth C."/>
            <person name="Imamovic A."/>
            <person name="Larimer J."/>
            <person name="McCowan C."/>
            <person name="Murphy C."/>
            <person name="Neiman D."/>
            <person name="Pearson M."/>
            <person name="Priest M."/>
            <person name="Roberts A."/>
            <person name="Saif S."/>
            <person name="Shea T."/>
            <person name="Sisk P."/>
            <person name="Sykes S."/>
            <person name="Wortman J."/>
            <person name="Nusbaum C."/>
            <person name="Birren B."/>
        </authorList>
    </citation>
    <scope>NUCLEOTIDE SEQUENCE [LARGE SCALE GENOMIC DNA]</scope>
    <source>
        <strain evidence="18 19">90B8</strain>
    </source>
</reference>
<organism evidence="18 19">
    <name type="scientific">Enterocloster bolteae 90B8</name>
    <dbReference type="NCBI Taxonomy" id="997897"/>
    <lineage>
        <taxon>Bacteria</taxon>
        <taxon>Bacillati</taxon>
        <taxon>Bacillota</taxon>
        <taxon>Clostridia</taxon>
        <taxon>Lachnospirales</taxon>
        <taxon>Lachnospiraceae</taxon>
        <taxon>Enterocloster</taxon>
    </lineage>
</organism>
<keyword evidence="7 16" id="KW-0067">ATP-binding</keyword>
<dbReference type="Gene3D" id="3.40.1190.20">
    <property type="match status" value="1"/>
</dbReference>
<dbReference type="FunFam" id="3.20.20.70:FF:000044">
    <property type="entry name" value="Deoxyribose-phosphate aldolase"/>
    <property type="match status" value="1"/>
</dbReference>
<dbReference type="GO" id="GO:0009264">
    <property type="term" value="P:deoxyribonucleotide catabolic process"/>
    <property type="evidence" value="ECO:0007669"/>
    <property type="project" value="UniProtKB-UniRule"/>
</dbReference>
<dbReference type="GO" id="GO:0005524">
    <property type="term" value="F:ATP binding"/>
    <property type="evidence" value="ECO:0007669"/>
    <property type="project" value="UniProtKB-UniRule"/>
</dbReference>
<dbReference type="InterPro" id="IPR011611">
    <property type="entry name" value="PfkB_dom"/>
</dbReference>
<feature type="active site" description="Proton donor/acceptor" evidence="15">
    <location>
        <position position="501"/>
    </location>
</feature>
<evidence type="ECO:0000313" key="18">
    <source>
        <dbReference type="EMBL" id="ENZ41811.1"/>
    </source>
</evidence>
<dbReference type="InterPro" id="IPR002915">
    <property type="entry name" value="DeoC/FbaB/LacD_aldolase"/>
</dbReference>
<dbReference type="InterPro" id="IPR002139">
    <property type="entry name" value="Ribo/fructo_kinase"/>
</dbReference>
<keyword evidence="8 16" id="KW-0460">Magnesium</keyword>
<dbReference type="InterPro" id="IPR011877">
    <property type="entry name" value="Ribokinase"/>
</dbReference>
<comment type="similarity">
    <text evidence="16">Belongs to the carbohydrate kinase PfkB family. Ribokinase subfamily.</text>
</comment>
<sequence>MMKKTKVVILGDLLYDCFTWAPRLPRKGETVMGYANGFFSGGKGANQAVQAAKLGAEVYLIGKVGSDERGDFLLKELNRYGVNTEYVFRDPMEATGTCCIHVDANGDNAIIVAPLANLKVTEEEVATARQIIEGADVFITQLLLDPHVTLMCLKWASDAGVITVFNPAPAREIPDEFYRYSHFISPNETEAEYFTGCYKDGQADDKWRENAGSFFRNKGCKALLMTLGSDGVYYDDGVTRQSFPCFKVKAVDCTGAGDSFNAAFAVGVVRSNSLKEALAFASAAAALTVQGKGAQPSMPMIEQVEDFLNKNRKIEETNMMEINRYLDHAILNPEFTIEEVKASIKEAIGYEVQTVCVRGCDIPMAVEMCKGTNTNVCCVLDFPHGHGGKDAKAAIADIYSRQGAKEVDMVINYGFARSGAWDKVEDEIRAVCENVHKNSGIVKVIFETSQLTLEEVARATQASIAAGADFVKTSTGFNGGGATEEAVRVMLDTAKGRIKVKPSGGIRDYERAKMFVEMGADRLGVGCNSTRKICEKLAPAAADTGSY</sequence>
<protein>
    <recommendedName>
        <fullName evidence="15 16">Multifunctional fusion protein</fullName>
    </recommendedName>
    <domain>
        <recommendedName>
            <fullName evidence="15">Deoxyribose-phosphate aldolase</fullName>
            <shortName evidence="15">DERA</shortName>
            <ecNumber evidence="15">4.1.2.4</ecNumber>
        </recommendedName>
        <alternativeName>
            <fullName evidence="15">2-deoxy-D-ribose 5-phosphate aldolase</fullName>
        </alternativeName>
        <alternativeName>
            <fullName evidence="15">Phosphodeoxyriboaldolase</fullName>
            <shortName evidence="15">Deoxyriboaldolase</shortName>
        </alternativeName>
    </domain>
    <domain>
        <recommendedName>
            <fullName evidence="16">Ribokinase</fullName>
            <shortName evidence="16">RK</shortName>
            <ecNumber evidence="16">2.7.1.15</ecNumber>
        </recommendedName>
    </domain>
</protein>
<feature type="active site" description="Schiff-base intermediate with acetaldehyde" evidence="15">
    <location>
        <position position="472"/>
    </location>
</feature>
<dbReference type="InterPro" id="IPR013785">
    <property type="entry name" value="Aldolase_TIM"/>
</dbReference>
<evidence type="ECO:0000256" key="9">
    <source>
        <dbReference type="ARBA" id="ARBA00022958"/>
    </source>
</evidence>
<keyword evidence="10 15" id="KW-0456">Lyase</keyword>
<dbReference type="GO" id="GO:0006018">
    <property type="term" value="P:2-deoxyribose 1-phosphate catabolic process"/>
    <property type="evidence" value="ECO:0007669"/>
    <property type="project" value="UniProtKB-UniRule"/>
</dbReference>
<evidence type="ECO:0000256" key="3">
    <source>
        <dbReference type="ARBA" id="ARBA00022679"/>
    </source>
</evidence>
<evidence type="ECO:0000256" key="12">
    <source>
        <dbReference type="ARBA" id="ARBA00023277"/>
    </source>
</evidence>
<dbReference type="Pfam" id="PF00294">
    <property type="entry name" value="PfkB"/>
    <property type="match status" value="1"/>
</dbReference>
<dbReference type="Gene3D" id="3.20.20.70">
    <property type="entry name" value="Aldolase class I"/>
    <property type="match status" value="1"/>
</dbReference>
<feature type="binding site" evidence="16">
    <location>
        <position position="187"/>
    </location>
    <ligand>
        <name>ATP</name>
        <dbReference type="ChEBI" id="CHEBI:30616"/>
    </ligand>
</feature>
<evidence type="ECO:0000256" key="14">
    <source>
        <dbReference type="ARBA" id="ARBA00056337"/>
    </source>
</evidence>
<evidence type="ECO:0000259" key="17">
    <source>
        <dbReference type="Pfam" id="PF00294"/>
    </source>
</evidence>
<dbReference type="CDD" id="cd01174">
    <property type="entry name" value="ribokinase"/>
    <property type="match status" value="1"/>
</dbReference>
<comment type="pathway">
    <text evidence="16">Carbohydrate metabolism; D-ribose degradation; D-ribose 5-phosphate from beta-D-ribopyranose: step 2/2.</text>
</comment>
<dbReference type="Proteomes" id="UP000013041">
    <property type="component" value="Unassembled WGS sequence"/>
</dbReference>
<comment type="catalytic activity">
    <reaction evidence="16">
        <text>D-ribose + ATP = D-ribose 5-phosphate + ADP + H(+)</text>
        <dbReference type="Rhea" id="RHEA:13697"/>
        <dbReference type="ChEBI" id="CHEBI:15378"/>
        <dbReference type="ChEBI" id="CHEBI:30616"/>
        <dbReference type="ChEBI" id="CHEBI:47013"/>
        <dbReference type="ChEBI" id="CHEBI:78346"/>
        <dbReference type="ChEBI" id="CHEBI:456216"/>
        <dbReference type="EC" id="2.7.1.15"/>
    </reaction>
</comment>
<gene>
    <name evidence="16" type="primary">rbsK</name>
    <name evidence="15" type="synonym">deoC</name>
    <name evidence="18" type="ORF">HMPREF1097_01187</name>
</gene>
<dbReference type="InterPro" id="IPR028581">
    <property type="entry name" value="DeoC_typeI"/>
</dbReference>
<dbReference type="GO" id="GO:0004747">
    <property type="term" value="F:ribokinase activity"/>
    <property type="evidence" value="ECO:0007669"/>
    <property type="project" value="UniProtKB-UniRule"/>
</dbReference>
<comment type="pathway">
    <text evidence="15">Carbohydrate degradation; 2-deoxy-D-ribose 1-phosphate degradation; D-glyceraldehyde 3-phosphate and acetaldehyde from 2-deoxy-alpha-D-ribose 1-phosphate: step 2/2.</text>
</comment>
<comment type="function">
    <text evidence="14 15">Catalyzes a reversible aldol reaction between acetaldehyde and D-glyceraldehyde 3-phosphate to generate 2-deoxy-D-ribose 5-phosphate.</text>
</comment>
<feature type="binding site" evidence="16">
    <location>
        <begin position="226"/>
        <end position="231"/>
    </location>
    <ligand>
        <name>ATP</name>
        <dbReference type="ChEBI" id="CHEBI:30616"/>
    </ligand>
</feature>
<dbReference type="SUPFAM" id="SSF51569">
    <property type="entry name" value="Aldolase"/>
    <property type="match status" value="1"/>
</dbReference>
<keyword evidence="9 16" id="KW-0630">Potassium</keyword>